<dbReference type="SMART" id="SM00800">
    <property type="entry name" value="uDENN"/>
    <property type="match status" value="1"/>
</dbReference>
<dbReference type="eggNOG" id="KOG0703">
    <property type="taxonomic scope" value="Eukaryota"/>
</dbReference>
<dbReference type="GO" id="GO:0032483">
    <property type="term" value="P:regulation of Rab protein signal transduction"/>
    <property type="evidence" value="ECO:0007669"/>
    <property type="project" value="TreeGrafter"/>
</dbReference>
<evidence type="ECO:0000256" key="2">
    <source>
        <dbReference type="SAM" id="MobiDB-lite"/>
    </source>
</evidence>
<feature type="compositionally biased region" description="Gly residues" evidence="2">
    <location>
        <begin position="1170"/>
        <end position="1180"/>
    </location>
</feature>
<keyword evidence="1" id="KW-0863">Zinc-finger</keyword>
<dbReference type="InterPro" id="IPR005113">
    <property type="entry name" value="uDENN_dom"/>
</dbReference>
<evidence type="ECO:0000313" key="6">
    <source>
        <dbReference type="Proteomes" id="UP000002630"/>
    </source>
</evidence>
<dbReference type="InterPro" id="IPR037516">
    <property type="entry name" value="Tripartite_DENN"/>
</dbReference>
<feature type="compositionally biased region" description="Gly residues" evidence="2">
    <location>
        <begin position="521"/>
        <end position="542"/>
    </location>
</feature>
<feature type="region of interest" description="Disordered" evidence="2">
    <location>
        <begin position="1250"/>
        <end position="1280"/>
    </location>
</feature>
<sequence length="1453" mass="157819">MCSCVSTRCADCDAELTDYGNIWASVDQGCFVCVHCLAVHRSLGFRTKSVNMDFWAVDEVARMTSMGNVKVNEIYERYVPSSWTKPTPDADQQQREQWVLAKYKHRYFMLPHYGKEGGEATGYQSPASLSQTLPIRLVDYFVVVGPGGFMLDDRINPESAPEDVEIREEVLDCFPEADSHHGYPMPEHLPQFVFPDGMRLHSQEKPPTTFPFILTNSCGLKMHGVVLHVTEEIDSHNVGGMVSQMATPERTGGDERARARAGHEYPQLYAPKALVLLSHYPFYNLFTQFLQQIYRIGLSEAPLPIERYISNFVCEVPLPPQGQVEVNYALPDRTLTITRPPRNRLPLVDFSYRPLFASLSVENILCAFGLLLTEAKVALCSSHYALLAPAAEGLLSLLFPFVWQGAYIPVMPFNMKDVLEAPVPFLVGIHSRYLQETSSERRPQGVVFVDLDNDSIYLGLDEDMGAPRRRPHLPEREASKLRQKLNEFAPAARRARSSPSTAFLSSANASSSSSPAVAGVASGGGGVESTRGGGTGTGGGGASTIPAGERRGVAGAGAALAAGGVPEGGSGGGGGMEFSLGKVDLAFPNNEHLLPISSFSTEQGLTVPSSSSQSKAAGLMARVTSQRKPSKKKEKKERNAGVAVRFGSQESTSMLDPANHTNAPDGFSASEIRAAFLRFFVSIFRGYLAHVVMPTSSSPYPEKLFAKEAFLKSCGYLPESSHAFMNAFLDSQMFERFLEERTANPTQPEVRFFDESIAAKLNRSKTNPIKKDTPFLNDQSDAHNQVFNPPAPSNWGLPDDGSQYAYGLSFPRLNKDRYGTVRWAKRLFKTPDQHRNVSSVNHQRLLSGARWRGGGGGVSRRAARKGSGVTVRREESHTRVETEAVMKRIVRVQALYRMHQGKTSFKNKKEAAAVISRAWRNGQATSGDRLMLYTVVMLVKDIQRVYRGHLARGTAAARLKSVCKLQAWQRMLLLRRRFRKMKTAAQLVQAITRGRICRVAFMVVRELVILAQAAVRGWIERRVAAKQRKARVDELRAQVFELWVRASTPLVYRSKFWVLFQGGAFLDLAVHEDEALRLWRDLGLVEHEKEHLARVHFNQTFTYVSEWLRTTRPTSAAGSPLLTNGKGRSFASSPRSKAASAADQSVYGSSAPSAAAAAAALAASSAAADGGSGGAGGEVVGSGMATPTRRGPGTPTATAGAGTATSSPASLRSRVLRHNSVAGAMKRLGNGANVGLTSGVLATLGLSSLRRGSTATPSPARSARGGGGVAGDGGGAGQPPAVARQAAERLLEERDRLYVELKEETQGGARVSLFSLFGLEKQKKRKRKLVATLWCDHRLADASAQVVLSVFRDHMEARHTWVENKRDARVRADLLCTVQACILSMQRLKHHHHSLPAGERQDRQAVRASAIANLAGSMGNGGGGGGGSGGGGDVVDRPVSLPRLLSWASAGGE</sequence>
<dbReference type="CDD" id="cd08204">
    <property type="entry name" value="ArfGap"/>
    <property type="match status" value="1"/>
</dbReference>
<dbReference type="Pfam" id="PF03455">
    <property type="entry name" value="dDENN"/>
    <property type="match status" value="1"/>
</dbReference>
<dbReference type="PROSITE" id="PS50096">
    <property type="entry name" value="IQ"/>
    <property type="match status" value="4"/>
</dbReference>
<feature type="region of interest" description="Disordered" evidence="2">
    <location>
        <begin position="462"/>
        <end position="546"/>
    </location>
</feature>
<dbReference type="InterPro" id="IPR043153">
    <property type="entry name" value="DENN_C"/>
</dbReference>
<dbReference type="SUPFAM" id="SSF57863">
    <property type="entry name" value="ArfGap/RecO-like zinc finger"/>
    <property type="match status" value="1"/>
</dbReference>
<dbReference type="SMART" id="SM00801">
    <property type="entry name" value="dDENN"/>
    <property type="match status" value="1"/>
</dbReference>
<feature type="region of interest" description="Disordered" evidence="2">
    <location>
        <begin position="1115"/>
        <end position="1135"/>
    </location>
</feature>
<feature type="compositionally biased region" description="Low complexity" evidence="2">
    <location>
        <begin position="489"/>
        <end position="520"/>
    </location>
</feature>
<name>D8LU92_ECTSI</name>
<dbReference type="Gene3D" id="1.10.220.150">
    <property type="entry name" value="Arf GTPase activating protein"/>
    <property type="match status" value="1"/>
</dbReference>
<dbReference type="InterPro" id="IPR001164">
    <property type="entry name" value="ArfGAP_dom"/>
</dbReference>
<dbReference type="PROSITE" id="PS50115">
    <property type="entry name" value="ARFGAP"/>
    <property type="match status" value="1"/>
</dbReference>
<dbReference type="InterPro" id="IPR027417">
    <property type="entry name" value="P-loop_NTPase"/>
</dbReference>
<dbReference type="OrthoDB" id="6019893at2759"/>
<dbReference type="InterPro" id="IPR037278">
    <property type="entry name" value="ARFGAP/RecO"/>
</dbReference>
<dbReference type="InterPro" id="IPR005112">
    <property type="entry name" value="dDENN_dom"/>
</dbReference>
<dbReference type="Pfam" id="PF02141">
    <property type="entry name" value="DENN"/>
    <property type="match status" value="1"/>
</dbReference>
<dbReference type="SMART" id="SM00015">
    <property type="entry name" value="IQ"/>
    <property type="match status" value="5"/>
</dbReference>
<dbReference type="InParanoid" id="D8LU92"/>
<dbReference type="Proteomes" id="UP000002630">
    <property type="component" value="Linkage Group LG17"/>
</dbReference>
<feature type="domain" description="Arf-GAP" evidence="3">
    <location>
        <begin position="1"/>
        <end position="117"/>
    </location>
</feature>
<dbReference type="Pfam" id="PF03456">
    <property type="entry name" value="uDENN"/>
    <property type="match status" value="1"/>
</dbReference>
<organism evidence="5 6">
    <name type="scientific">Ectocarpus siliculosus</name>
    <name type="common">Brown alga</name>
    <name type="synonym">Conferva siliculosa</name>
    <dbReference type="NCBI Taxonomy" id="2880"/>
    <lineage>
        <taxon>Eukaryota</taxon>
        <taxon>Sar</taxon>
        <taxon>Stramenopiles</taxon>
        <taxon>Ochrophyta</taxon>
        <taxon>PX clade</taxon>
        <taxon>Phaeophyceae</taxon>
        <taxon>Ectocarpales</taxon>
        <taxon>Ectocarpaceae</taxon>
        <taxon>Ectocarpus</taxon>
    </lineage>
</organism>
<dbReference type="GO" id="GO:0008270">
    <property type="term" value="F:zinc ion binding"/>
    <property type="evidence" value="ECO:0007669"/>
    <property type="project" value="UniProtKB-KW"/>
</dbReference>
<dbReference type="Pfam" id="PF01412">
    <property type="entry name" value="ArfGap"/>
    <property type="match status" value="1"/>
</dbReference>
<dbReference type="STRING" id="2880.D8LU92"/>
<protein>
    <recommendedName>
        <fullName evidence="7">UDENN domain-containing protein</fullName>
    </recommendedName>
</protein>
<dbReference type="InterPro" id="IPR000048">
    <property type="entry name" value="IQ_motif_EF-hand-BS"/>
</dbReference>
<dbReference type="PANTHER" id="PTHR12296:SF21">
    <property type="entry name" value="DENN DOMAIN-CONTAINING PROTEIN 3"/>
    <property type="match status" value="1"/>
</dbReference>
<feature type="compositionally biased region" description="Polar residues" evidence="2">
    <location>
        <begin position="602"/>
        <end position="615"/>
    </location>
</feature>
<keyword evidence="1" id="KW-0862">Zinc</keyword>
<dbReference type="InterPro" id="IPR001194">
    <property type="entry name" value="cDENN_dom"/>
</dbReference>
<evidence type="ECO:0000256" key="1">
    <source>
        <dbReference type="PROSITE-ProRule" id="PRU00288"/>
    </source>
</evidence>
<dbReference type="GO" id="GO:0005096">
    <property type="term" value="F:GTPase activator activity"/>
    <property type="evidence" value="ECO:0007669"/>
    <property type="project" value="InterPro"/>
</dbReference>
<evidence type="ECO:0000313" key="5">
    <source>
        <dbReference type="EMBL" id="CBN75433.1"/>
    </source>
</evidence>
<evidence type="ECO:0000259" key="4">
    <source>
        <dbReference type="PROSITE" id="PS50211"/>
    </source>
</evidence>
<feature type="compositionally biased region" description="Gly residues" evidence="2">
    <location>
        <begin position="1264"/>
        <end position="1277"/>
    </location>
</feature>
<accession>D8LU92</accession>
<keyword evidence="6" id="KW-1185">Reference proteome</keyword>
<dbReference type="PROSITE" id="PS50211">
    <property type="entry name" value="DENN"/>
    <property type="match status" value="1"/>
</dbReference>
<feature type="region of interest" description="Disordered" evidence="2">
    <location>
        <begin position="1167"/>
        <end position="1211"/>
    </location>
</feature>
<dbReference type="InterPro" id="IPR051696">
    <property type="entry name" value="DENN_Domain_GEFs"/>
</dbReference>
<evidence type="ECO:0008006" key="7">
    <source>
        <dbReference type="Google" id="ProtNLM"/>
    </source>
</evidence>
<feature type="domain" description="UDENN" evidence="4">
    <location>
        <begin position="148"/>
        <end position="748"/>
    </location>
</feature>
<dbReference type="SMART" id="SM00799">
    <property type="entry name" value="DENN"/>
    <property type="match status" value="1"/>
</dbReference>
<dbReference type="InterPro" id="IPR038508">
    <property type="entry name" value="ArfGAP_dom_sf"/>
</dbReference>
<dbReference type="EMBL" id="FN649742">
    <property type="protein sequence ID" value="CBN75433.1"/>
    <property type="molecule type" value="Genomic_DNA"/>
</dbReference>
<dbReference type="OMA" id="ALVWTSY"/>
<dbReference type="SUPFAM" id="SSF52540">
    <property type="entry name" value="P-loop containing nucleoside triphosphate hydrolases"/>
    <property type="match status" value="1"/>
</dbReference>
<dbReference type="SMART" id="SM00105">
    <property type="entry name" value="ArfGap"/>
    <property type="match status" value="1"/>
</dbReference>
<reference evidence="5 6" key="1">
    <citation type="journal article" date="2010" name="Nature">
        <title>The Ectocarpus genome and the independent evolution of multicellularity in brown algae.</title>
        <authorList>
            <person name="Cock J.M."/>
            <person name="Sterck L."/>
            <person name="Rouze P."/>
            <person name="Scornet D."/>
            <person name="Allen A.E."/>
            <person name="Amoutzias G."/>
            <person name="Anthouard V."/>
            <person name="Artiguenave F."/>
            <person name="Aury J.M."/>
            <person name="Badger J.H."/>
            <person name="Beszteri B."/>
            <person name="Billiau K."/>
            <person name="Bonnet E."/>
            <person name="Bothwell J.H."/>
            <person name="Bowler C."/>
            <person name="Boyen C."/>
            <person name="Brownlee C."/>
            <person name="Carrano C.J."/>
            <person name="Charrier B."/>
            <person name="Cho G.Y."/>
            <person name="Coelho S.M."/>
            <person name="Collen J."/>
            <person name="Corre E."/>
            <person name="Da Silva C."/>
            <person name="Delage L."/>
            <person name="Delaroque N."/>
            <person name="Dittami S.M."/>
            <person name="Doulbeau S."/>
            <person name="Elias M."/>
            <person name="Farnham G."/>
            <person name="Gachon C.M."/>
            <person name="Gschloessl B."/>
            <person name="Heesch S."/>
            <person name="Jabbari K."/>
            <person name="Jubin C."/>
            <person name="Kawai H."/>
            <person name="Kimura K."/>
            <person name="Kloareg B."/>
            <person name="Kupper F.C."/>
            <person name="Lang D."/>
            <person name="Le Bail A."/>
            <person name="Leblanc C."/>
            <person name="Lerouge P."/>
            <person name="Lohr M."/>
            <person name="Lopez P.J."/>
            <person name="Martens C."/>
            <person name="Maumus F."/>
            <person name="Michel G."/>
            <person name="Miranda-Saavedra D."/>
            <person name="Morales J."/>
            <person name="Moreau H."/>
            <person name="Motomura T."/>
            <person name="Nagasato C."/>
            <person name="Napoli C.A."/>
            <person name="Nelson D.R."/>
            <person name="Nyvall-Collen P."/>
            <person name="Peters A.F."/>
            <person name="Pommier C."/>
            <person name="Potin P."/>
            <person name="Poulain J."/>
            <person name="Quesneville H."/>
            <person name="Read B."/>
            <person name="Rensing S.A."/>
            <person name="Ritter A."/>
            <person name="Rousvoal S."/>
            <person name="Samanta M."/>
            <person name="Samson G."/>
            <person name="Schroeder D.C."/>
            <person name="Segurens B."/>
            <person name="Strittmatter M."/>
            <person name="Tonon T."/>
            <person name="Tregear J.W."/>
            <person name="Valentin K."/>
            <person name="von Dassow P."/>
            <person name="Yamagishi T."/>
            <person name="Van de Peer Y."/>
            <person name="Wincker P."/>
        </authorList>
    </citation>
    <scope>NUCLEOTIDE SEQUENCE [LARGE SCALE GENOMIC DNA]</scope>
    <source>
        <strain evidence="6">Ec32 / CCAP1310/4</strain>
    </source>
</reference>
<dbReference type="PANTHER" id="PTHR12296">
    <property type="entry name" value="DENN DOMAIN-CONTAINING PROTEIN 4"/>
    <property type="match status" value="1"/>
</dbReference>
<dbReference type="GO" id="GO:0031410">
    <property type="term" value="C:cytoplasmic vesicle"/>
    <property type="evidence" value="ECO:0007669"/>
    <property type="project" value="TreeGrafter"/>
</dbReference>
<feature type="region of interest" description="Disordered" evidence="2">
    <location>
        <begin position="602"/>
        <end position="641"/>
    </location>
</feature>
<dbReference type="Gene3D" id="3.40.50.11500">
    <property type="match status" value="1"/>
</dbReference>
<proteinExistence type="predicted"/>
<dbReference type="eggNOG" id="KOG2127">
    <property type="taxonomic scope" value="Eukaryota"/>
</dbReference>
<evidence type="ECO:0000259" key="3">
    <source>
        <dbReference type="PROSITE" id="PS50115"/>
    </source>
</evidence>
<keyword evidence="1" id="KW-0479">Metal-binding</keyword>
<dbReference type="Gene3D" id="3.30.450.200">
    <property type="match status" value="1"/>
</dbReference>
<dbReference type="PRINTS" id="PR00405">
    <property type="entry name" value="REVINTRACTNG"/>
</dbReference>
<feature type="region of interest" description="Disordered" evidence="2">
    <location>
        <begin position="848"/>
        <end position="876"/>
    </location>
</feature>
<feature type="compositionally biased region" description="Low complexity" evidence="2">
    <location>
        <begin position="1181"/>
        <end position="1210"/>
    </location>
</feature>
<dbReference type="EMBL" id="FN649232">
    <property type="protein sequence ID" value="CBN75433.1"/>
    <property type="molecule type" value="Genomic_DNA"/>
</dbReference>
<gene>
    <name evidence="5" type="ORF">Esi_0099_0021</name>
</gene>